<keyword evidence="1" id="KW-0472">Membrane</keyword>
<protein>
    <recommendedName>
        <fullName evidence="4">Phage holin family protein</fullName>
    </recommendedName>
</protein>
<keyword evidence="3" id="KW-1185">Reference proteome</keyword>
<reference evidence="3" key="1">
    <citation type="journal article" date="2019" name="Int. J. Syst. Evol. Microbiol.">
        <title>The Global Catalogue of Microorganisms (GCM) 10K type strain sequencing project: providing services to taxonomists for standard genome sequencing and annotation.</title>
        <authorList>
            <consortium name="The Broad Institute Genomics Platform"/>
            <consortium name="The Broad Institute Genome Sequencing Center for Infectious Disease"/>
            <person name="Wu L."/>
            <person name="Ma J."/>
        </authorList>
    </citation>
    <scope>NUCLEOTIDE SEQUENCE [LARGE SCALE GENOMIC DNA]</scope>
    <source>
        <strain evidence="3">CGMCC 1.13574</strain>
    </source>
</reference>
<name>A0ABV9NRG8_9GAMM</name>
<feature type="transmembrane region" description="Helical" evidence="1">
    <location>
        <begin position="97"/>
        <end position="118"/>
    </location>
</feature>
<evidence type="ECO:0000256" key="1">
    <source>
        <dbReference type="SAM" id="Phobius"/>
    </source>
</evidence>
<accession>A0ABV9NRG8</accession>
<evidence type="ECO:0008006" key="4">
    <source>
        <dbReference type="Google" id="ProtNLM"/>
    </source>
</evidence>
<sequence length="137" mass="14859">MIEKYAVLLASVATVAAPELMMDPRREWLHMEATTAFIGVPFNILVAAAIGSLIGVWKNNMGTKSELLASFLANTLLAATVSVLVPELWGYRWSSAGIHAATAMLLGFTAQSWGPALIHNAAQILRRFLPPRKEGEQ</sequence>
<dbReference type="Proteomes" id="UP001595892">
    <property type="component" value="Unassembled WGS sequence"/>
</dbReference>
<feature type="transmembrane region" description="Helical" evidence="1">
    <location>
        <begin position="34"/>
        <end position="55"/>
    </location>
</feature>
<keyword evidence="1" id="KW-1133">Transmembrane helix</keyword>
<gene>
    <name evidence="2" type="ORF">ACFO3Q_13115</name>
</gene>
<evidence type="ECO:0000313" key="3">
    <source>
        <dbReference type="Proteomes" id="UP001595892"/>
    </source>
</evidence>
<comment type="caution">
    <text evidence="2">The sequence shown here is derived from an EMBL/GenBank/DDBJ whole genome shotgun (WGS) entry which is preliminary data.</text>
</comment>
<evidence type="ECO:0000313" key="2">
    <source>
        <dbReference type="EMBL" id="MFC4729108.1"/>
    </source>
</evidence>
<proteinExistence type="predicted"/>
<feature type="transmembrane region" description="Helical" evidence="1">
    <location>
        <begin position="67"/>
        <end position="85"/>
    </location>
</feature>
<dbReference type="EMBL" id="JBHSGG010000036">
    <property type="protein sequence ID" value="MFC4729108.1"/>
    <property type="molecule type" value="Genomic_DNA"/>
</dbReference>
<dbReference type="RefSeq" id="WP_377005179.1">
    <property type="nucleotide sequence ID" value="NZ_JBHSGG010000036.1"/>
</dbReference>
<keyword evidence="1" id="KW-0812">Transmembrane</keyword>
<organism evidence="2 3">
    <name type="scientific">Coralloluteibacterium thermophilum</name>
    <dbReference type="NCBI Taxonomy" id="2707049"/>
    <lineage>
        <taxon>Bacteria</taxon>
        <taxon>Pseudomonadati</taxon>
        <taxon>Pseudomonadota</taxon>
        <taxon>Gammaproteobacteria</taxon>
        <taxon>Lysobacterales</taxon>
        <taxon>Lysobacteraceae</taxon>
        <taxon>Coralloluteibacterium</taxon>
    </lineage>
</organism>